<feature type="region of interest" description="Disordered" evidence="2">
    <location>
        <begin position="433"/>
        <end position="467"/>
    </location>
</feature>
<dbReference type="CDD" id="cd06466">
    <property type="entry name" value="p23_CS_SGT1_like"/>
    <property type="match status" value="1"/>
</dbReference>
<dbReference type="SUPFAM" id="SSF48452">
    <property type="entry name" value="TPR-like"/>
    <property type="match status" value="1"/>
</dbReference>
<organism evidence="5 6">
    <name type="scientific">Trichoderma guizhouense</name>
    <dbReference type="NCBI Taxonomy" id="1491466"/>
    <lineage>
        <taxon>Eukaryota</taxon>
        <taxon>Fungi</taxon>
        <taxon>Dikarya</taxon>
        <taxon>Ascomycota</taxon>
        <taxon>Pezizomycotina</taxon>
        <taxon>Sordariomycetes</taxon>
        <taxon>Hypocreomycetidae</taxon>
        <taxon>Hypocreales</taxon>
        <taxon>Hypocreaceae</taxon>
        <taxon>Trichoderma</taxon>
    </lineage>
</organism>
<feature type="domain" description="CS" evidence="4">
    <location>
        <begin position="250"/>
        <end position="340"/>
    </location>
</feature>
<dbReference type="InterPro" id="IPR011990">
    <property type="entry name" value="TPR-like_helical_dom_sf"/>
</dbReference>
<dbReference type="GO" id="GO:0051087">
    <property type="term" value="F:protein-folding chaperone binding"/>
    <property type="evidence" value="ECO:0007669"/>
    <property type="project" value="InterPro"/>
</dbReference>
<dbReference type="OrthoDB" id="1898560at2759"/>
<comment type="similarity">
    <text evidence="1">Belongs to the SGT1 family.</text>
</comment>
<sequence length="467" mass="51144">MSYVTMAQQGLAAVDASNWEEALNKLSFALKESLSPVWLIARSKALAGLKRPQEALDDADLAWHMAIERNKRELMATAQYRRGAAFFQLKQYANADYCFMHCMRIIKGGPAVPKEDPGLKLVDEKGFWTVTAAEALASARYDDIGKKDNTLQGENPLAAAAANRPHFREWRMASNMRIQALSAMEKLPTDDDARKLTTTMVPEKKGLADNQSSKVGVEAAKVEAAKAQTAKTVEVTKAEVKAETPAVPKDTPLRLQDFQSNTQMSVSIFSKGVNKEKLQVQFTESSVRLDPLVYPNGDEKEFELDLWGEIDPSKSRYTVTPNKVELSLAKKTPGKWATLKGDGSAKRAPVSSSQVVEATPEKAPAAVPAAVPATAPAPAATPAYPTSSRSGPKNWDQFGADENSDDEKDVNLFFKKLYKGATPEQQRAMMKSFTESNGTSLSTNWDDVKGKKVETVPPEGVEAKKWQ</sequence>
<dbReference type="Gene3D" id="2.60.40.790">
    <property type="match status" value="1"/>
</dbReference>
<feature type="domain" description="SGS" evidence="3">
    <location>
        <begin position="383"/>
        <end position="467"/>
    </location>
</feature>
<reference evidence="5 6" key="1">
    <citation type="submission" date="2016-04" db="EMBL/GenBank/DDBJ databases">
        <title>Multiple horizontal gene transfer events from other fungi enriched the ability of the initially mycotrophic fungus Trichoderma (Ascomycota) to feed on dead plant biomass.</title>
        <authorList>
            <person name="Atanasova L."/>
            <person name="Chenthamara K."/>
            <person name="Zhang J."/>
            <person name="Grujic M."/>
            <person name="Henrissat B."/>
            <person name="Kuo A."/>
            <person name="Aertz A."/>
            <person name="Salamov A."/>
            <person name="Lipzen A."/>
            <person name="Labutti K."/>
            <person name="Barry K."/>
            <person name="Miao Y."/>
            <person name="Rahimi M.J."/>
            <person name="Shen Q."/>
            <person name="Grigoriev I.V."/>
            <person name="Kubicek C.P."/>
            <person name="Druzhinina I.S."/>
        </authorList>
    </citation>
    <scope>NUCLEOTIDE SEQUENCE [LARGE SCALE GENOMIC DNA]</scope>
    <source>
        <strain evidence="5 6">NJAU 4742</strain>
    </source>
</reference>
<dbReference type="InterPro" id="IPR008978">
    <property type="entry name" value="HSP20-like_chaperone"/>
</dbReference>
<dbReference type="PROSITE" id="PS51048">
    <property type="entry name" value="SGS"/>
    <property type="match status" value="1"/>
</dbReference>
<evidence type="ECO:0000256" key="2">
    <source>
        <dbReference type="SAM" id="MobiDB-lite"/>
    </source>
</evidence>
<dbReference type="SUPFAM" id="SSF49764">
    <property type="entry name" value="HSP20-like chaperones"/>
    <property type="match status" value="1"/>
</dbReference>
<dbReference type="PROSITE" id="PS51203">
    <property type="entry name" value="CS"/>
    <property type="match status" value="1"/>
</dbReference>
<feature type="compositionally biased region" description="Polar residues" evidence="2">
    <location>
        <begin position="433"/>
        <end position="445"/>
    </location>
</feature>
<name>A0A1T3C986_9HYPO</name>
<accession>A0A1T3C986</accession>
<dbReference type="PANTHER" id="PTHR45862">
    <property type="entry name" value="PROTEIN SGT1 HOMOLOG"/>
    <property type="match status" value="1"/>
</dbReference>
<keyword evidence="6" id="KW-1185">Reference proteome</keyword>
<evidence type="ECO:0000259" key="3">
    <source>
        <dbReference type="PROSITE" id="PS51048"/>
    </source>
</evidence>
<evidence type="ECO:0000259" key="4">
    <source>
        <dbReference type="PROSITE" id="PS51203"/>
    </source>
</evidence>
<evidence type="ECO:0000256" key="1">
    <source>
        <dbReference type="ARBA" id="ARBA00008509"/>
    </source>
</evidence>
<dbReference type="Pfam" id="PF05002">
    <property type="entry name" value="SGS"/>
    <property type="match status" value="1"/>
</dbReference>
<comment type="caution">
    <text evidence="5">The sequence shown here is derived from an EMBL/GenBank/DDBJ whole genome shotgun (WGS) entry which is preliminary data.</text>
</comment>
<dbReference type="EMBL" id="LVVK01000022">
    <property type="protein sequence ID" value="OPB37531.1"/>
    <property type="molecule type" value="Genomic_DNA"/>
</dbReference>
<dbReference type="AlphaFoldDB" id="A0A1T3C986"/>
<evidence type="ECO:0000313" key="6">
    <source>
        <dbReference type="Proteomes" id="UP000191004"/>
    </source>
</evidence>
<dbReference type="Proteomes" id="UP000191004">
    <property type="component" value="Unassembled WGS sequence"/>
</dbReference>
<evidence type="ECO:0000313" key="5">
    <source>
        <dbReference type="EMBL" id="OPB37531.1"/>
    </source>
</evidence>
<dbReference type="InterPro" id="IPR007699">
    <property type="entry name" value="SGS_dom"/>
</dbReference>
<dbReference type="InterPro" id="IPR007052">
    <property type="entry name" value="CS_dom"/>
</dbReference>
<dbReference type="InterPro" id="IPR044563">
    <property type="entry name" value="Sgt1-like"/>
</dbReference>
<gene>
    <name evidence="5" type="ORF">A0O28_0044430</name>
</gene>
<protein>
    <submittedName>
        <fullName evidence="5">Uncharacterized protein</fullName>
    </submittedName>
</protein>
<dbReference type="Pfam" id="PF04969">
    <property type="entry name" value="CS"/>
    <property type="match status" value="1"/>
</dbReference>
<proteinExistence type="inferred from homology"/>
<feature type="region of interest" description="Disordered" evidence="2">
    <location>
        <begin position="338"/>
        <end position="361"/>
    </location>
</feature>
<dbReference type="Gene3D" id="1.25.40.10">
    <property type="entry name" value="Tetratricopeptide repeat domain"/>
    <property type="match status" value="1"/>
</dbReference>